<keyword evidence="1 2" id="KW-0728">SH3 domain</keyword>
<evidence type="ECO:0000313" key="4">
    <source>
        <dbReference type="Ensembl" id="ENSNMLP00000043954.1"/>
    </source>
</evidence>
<feature type="domain" description="SH3" evidence="3">
    <location>
        <begin position="111"/>
        <end position="170"/>
    </location>
</feature>
<dbReference type="PANTHER" id="PTHR45929">
    <property type="entry name" value="JAK PATHWAY SIGNAL TRANSDUCTION ADAPTOR MOLECULE"/>
    <property type="match status" value="1"/>
</dbReference>
<evidence type="ECO:0000313" key="5">
    <source>
        <dbReference type="Proteomes" id="UP000694523"/>
    </source>
</evidence>
<dbReference type="Pfam" id="PF00018">
    <property type="entry name" value="SH3_1"/>
    <property type="match status" value="2"/>
</dbReference>
<dbReference type="InterPro" id="IPR050670">
    <property type="entry name" value="STAM"/>
</dbReference>
<protein>
    <submittedName>
        <fullName evidence="4">SH3 domain containing 19</fullName>
    </submittedName>
</protein>
<proteinExistence type="predicted"/>
<evidence type="ECO:0000259" key="3">
    <source>
        <dbReference type="PROSITE" id="PS50002"/>
    </source>
</evidence>
<dbReference type="PROSITE" id="PS50002">
    <property type="entry name" value="SH3"/>
    <property type="match status" value="2"/>
</dbReference>
<accession>A0A8C6WZR4</accession>
<dbReference type="SMART" id="SM00326">
    <property type="entry name" value="SH3"/>
    <property type="match status" value="2"/>
</dbReference>
<dbReference type="Ensembl" id="ENSNMLT00000048790.1">
    <property type="protein sequence ID" value="ENSNMLP00000043954.1"/>
    <property type="gene ID" value="ENSNMLG00000026631.1"/>
</dbReference>
<dbReference type="Proteomes" id="UP000694523">
    <property type="component" value="Unplaced"/>
</dbReference>
<feature type="domain" description="SH3" evidence="3">
    <location>
        <begin position="1"/>
        <end position="60"/>
    </location>
</feature>
<dbReference type="Gene3D" id="2.30.30.40">
    <property type="entry name" value="SH3 Domains"/>
    <property type="match status" value="2"/>
</dbReference>
<dbReference type="PRINTS" id="PR00452">
    <property type="entry name" value="SH3DOMAIN"/>
</dbReference>
<reference evidence="4" key="2">
    <citation type="submission" date="2025-09" db="UniProtKB">
        <authorList>
            <consortium name="Ensembl"/>
        </authorList>
    </citation>
    <scope>IDENTIFICATION</scope>
</reference>
<keyword evidence="5" id="KW-1185">Reference proteome</keyword>
<dbReference type="PRINTS" id="PR00499">
    <property type="entry name" value="P67PHOX"/>
</dbReference>
<dbReference type="InterPro" id="IPR001452">
    <property type="entry name" value="SH3_domain"/>
</dbReference>
<evidence type="ECO:0000256" key="1">
    <source>
        <dbReference type="ARBA" id="ARBA00022443"/>
    </source>
</evidence>
<dbReference type="GO" id="GO:0033565">
    <property type="term" value="C:ESCRT-0 complex"/>
    <property type="evidence" value="ECO:0007669"/>
    <property type="project" value="TreeGrafter"/>
</dbReference>
<dbReference type="AlphaFoldDB" id="A0A8C6WZR4"/>
<organism evidence="4 5">
    <name type="scientific">Neogobius melanostomus</name>
    <name type="common">round goby</name>
    <dbReference type="NCBI Taxonomy" id="47308"/>
    <lineage>
        <taxon>Eukaryota</taxon>
        <taxon>Metazoa</taxon>
        <taxon>Chordata</taxon>
        <taxon>Craniata</taxon>
        <taxon>Vertebrata</taxon>
        <taxon>Euteleostomi</taxon>
        <taxon>Actinopterygii</taxon>
        <taxon>Neopterygii</taxon>
        <taxon>Teleostei</taxon>
        <taxon>Neoteleostei</taxon>
        <taxon>Acanthomorphata</taxon>
        <taxon>Gobiaria</taxon>
        <taxon>Gobiiformes</taxon>
        <taxon>Gobioidei</taxon>
        <taxon>Gobiidae</taxon>
        <taxon>Benthophilinae</taxon>
        <taxon>Neogobiini</taxon>
        <taxon>Neogobius</taxon>
    </lineage>
</organism>
<sequence length="178" mass="19826">MQSHMCVAKFDFESEQSDELSFSEGDVIQLKAYVGQDWARGQLGAFSGIFPLNFVEIIQDLPPAPTMCVNSNDHVKVTILNVWIGVWICSSCSASISITTLINSFLLLPQSGAEWVVALYDFSGNSEQDLSFEKGDRILITKHIDQEWSSGRLDGREGIFPRTFVQSKTGSLLSHCHY</sequence>
<dbReference type="PANTHER" id="PTHR45929:SF2">
    <property type="entry name" value="SIGNAL TRANSDUCING ADAPTER MOLECULE 1"/>
    <property type="match status" value="1"/>
</dbReference>
<dbReference type="SUPFAM" id="SSF50044">
    <property type="entry name" value="SH3-domain"/>
    <property type="match status" value="2"/>
</dbReference>
<dbReference type="GO" id="GO:0043328">
    <property type="term" value="P:protein transport to vacuole involved in ubiquitin-dependent protein catabolic process via the multivesicular body sorting pathway"/>
    <property type="evidence" value="ECO:0007669"/>
    <property type="project" value="TreeGrafter"/>
</dbReference>
<evidence type="ECO:0000256" key="2">
    <source>
        <dbReference type="PROSITE-ProRule" id="PRU00192"/>
    </source>
</evidence>
<reference evidence="4" key="1">
    <citation type="submission" date="2025-08" db="UniProtKB">
        <authorList>
            <consortium name="Ensembl"/>
        </authorList>
    </citation>
    <scope>IDENTIFICATION</scope>
</reference>
<dbReference type="InterPro" id="IPR036028">
    <property type="entry name" value="SH3-like_dom_sf"/>
</dbReference>
<name>A0A8C6WZR4_9GOBI</name>